<gene>
    <name evidence="1" type="ORF">SAMN04488026_1004101</name>
</gene>
<dbReference type="AlphaFoldDB" id="A0A1G8LNU2"/>
<organism evidence="1 2">
    <name type="scientific">Aliiruegeria lutimaris</name>
    <dbReference type="NCBI Taxonomy" id="571298"/>
    <lineage>
        <taxon>Bacteria</taxon>
        <taxon>Pseudomonadati</taxon>
        <taxon>Pseudomonadota</taxon>
        <taxon>Alphaproteobacteria</taxon>
        <taxon>Rhodobacterales</taxon>
        <taxon>Roseobacteraceae</taxon>
        <taxon>Aliiruegeria</taxon>
    </lineage>
</organism>
<protein>
    <recommendedName>
        <fullName evidence="3">DUF1153 domain-containing protein</fullName>
    </recommendedName>
</protein>
<dbReference type="SUPFAM" id="SSF48295">
    <property type="entry name" value="TrpR-like"/>
    <property type="match status" value="1"/>
</dbReference>
<dbReference type="InterPro" id="IPR009534">
    <property type="entry name" value="DUF1153"/>
</dbReference>
<reference evidence="1 2" key="1">
    <citation type="submission" date="2016-10" db="EMBL/GenBank/DDBJ databases">
        <authorList>
            <person name="de Groot N.N."/>
        </authorList>
    </citation>
    <scope>NUCLEOTIDE SEQUENCE [LARGE SCALE GENOMIC DNA]</scope>
    <source>
        <strain evidence="1 2">DSM 25294</strain>
    </source>
</reference>
<accession>A0A1G8LNU2</accession>
<dbReference type="EMBL" id="FNEK01000004">
    <property type="protein sequence ID" value="SDI57346.1"/>
    <property type="molecule type" value="Genomic_DNA"/>
</dbReference>
<dbReference type="InterPro" id="IPR010921">
    <property type="entry name" value="Trp_repressor/repl_initiator"/>
</dbReference>
<evidence type="ECO:0008006" key="3">
    <source>
        <dbReference type="Google" id="ProtNLM"/>
    </source>
</evidence>
<dbReference type="STRING" id="571298.SAMN04488026_1004101"/>
<dbReference type="Gene3D" id="1.10.10.10">
    <property type="entry name" value="Winged helix-like DNA-binding domain superfamily/Winged helix DNA-binding domain"/>
    <property type="match status" value="1"/>
</dbReference>
<dbReference type="Pfam" id="PF06627">
    <property type="entry name" value="DUF1153"/>
    <property type="match status" value="1"/>
</dbReference>
<proteinExistence type="predicted"/>
<dbReference type="Proteomes" id="UP000199382">
    <property type="component" value="Unassembled WGS sequence"/>
</dbReference>
<sequence>MVSVELPENKIFNRIPWVQDMFIKKIDGPRAVTLPDGTIMTRADLPPKDTRRWVASRKAAVVRAVRGGLITMEEARKWYSVSEEEFESWMTAVSTHGEVALKTTRLQHYRTPPK</sequence>
<dbReference type="InterPro" id="IPR036388">
    <property type="entry name" value="WH-like_DNA-bd_sf"/>
</dbReference>
<evidence type="ECO:0000313" key="2">
    <source>
        <dbReference type="Proteomes" id="UP000199382"/>
    </source>
</evidence>
<keyword evidence="2" id="KW-1185">Reference proteome</keyword>
<name>A0A1G8LNU2_9RHOB</name>
<dbReference type="GO" id="GO:0043565">
    <property type="term" value="F:sequence-specific DNA binding"/>
    <property type="evidence" value="ECO:0007669"/>
    <property type="project" value="InterPro"/>
</dbReference>
<evidence type="ECO:0000313" key="1">
    <source>
        <dbReference type="EMBL" id="SDI57346.1"/>
    </source>
</evidence>